<organism evidence="3 4">
    <name type="scientific">Paenibacillus aurantius</name>
    <dbReference type="NCBI Taxonomy" id="2918900"/>
    <lineage>
        <taxon>Bacteria</taxon>
        <taxon>Bacillati</taxon>
        <taxon>Bacillota</taxon>
        <taxon>Bacilli</taxon>
        <taxon>Bacillales</taxon>
        <taxon>Paenibacillaceae</taxon>
        <taxon>Paenibacillus</taxon>
    </lineage>
</organism>
<accession>A0AA96RGA9</accession>
<dbReference type="PROSITE" id="PS51257">
    <property type="entry name" value="PROKAR_LIPOPROTEIN"/>
    <property type="match status" value="1"/>
</dbReference>
<feature type="region of interest" description="Disordered" evidence="1">
    <location>
        <begin position="27"/>
        <end position="57"/>
    </location>
</feature>
<evidence type="ECO:0000259" key="2">
    <source>
        <dbReference type="PROSITE" id="PS51272"/>
    </source>
</evidence>
<reference evidence="3 4" key="1">
    <citation type="submission" date="2022-02" db="EMBL/GenBank/DDBJ databases">
        <title>Paenibacillus sp. MBLB1776 Whole Genome Shotgun Sequencing.</title>
        <authorList>
            <person name="Hwang C.Y."/>
            <person name="Cho E.-S."/>
            <person name="Seo M.-J."/>
        </authorList>
    </citation>
    <scope>NUCLEOTIDE SEQUENCE [LARGE SCALE GENOMIC DNA]</scope>
    <source>
        <strain evidence="3 4">MBLB1776</strain>
    </source>
</reference>
<name>A0AA96RGA9_9BACL</name>
<feature type="compositionally biased region" description="Low complexity" evidence="1">
    <location>
        <begin position="30"/>
        <end position="52"/>
    </location>
</feature>
<dbReference type="EMBL" id="CP130318">
    <property type="protein sequence ID" value="WNQ09854.1"/>
    <property type="molecule type" value="Genomic_DNA"/>
</dbReference>
<evidence type="ECO:0000256" key="1">
    <source>
        <dbReference type="SAM" id="MobiDB-lite"/>
    </source>
</evidence>
<proteinExistence type="predicted"/>
<dbReference type="InterPro" id="IPR001119">
    <property type="entry name" value="SLH_dom"/>
</dbReference>
<feature type="domain" description="SLH" evidence="2">
    <location>
        <begin position="141"/>
        <end position="204"/>
    </location>
</feature>
<dbReference type="AlphaFoldDB" id="A0AA96RGA9"/>
<feature type="domain" description="SLH" evidence="2">
    <location>
        <begin position="432"/>
        <end position="495"/>
    </location>
</feature>
<dbReference type="KEGG" id="paun:MJA45_19795"/>
<evidence type="ECO:0000313" key="3">
    <source>
        <dbReference type="EMBL" id="WNQ09854.1"/>
    </source>
</evidence>
<feature type="region of interest" description="Disordered" evidence="1">
    <location>
        <begin position="275"/>
        <end position="299"/>
    </location>
</feature>
<sequence>MKVSIPRQPAYGLLLITLVLGGCKGGKETAASPDPVPAATSSASPAPSARPSVNPETFKPGARVVQVKAEAKPGQPTPGKTVQASDLAGVPHADKLKPIIESGAIPLTNGAFRPDETIKRSEFIRWMTAYDPKGIMPRKPKKPSFPDVPPDHPDYSLIEGMMISGTVTGYPDGTMKLDKELTREELGLIWGWYQGDKNVISPIVTAKETVRYFLKDYKDNAQVADPFLFAMNTYAKNKDSLYQRVFGAADELKPQQPVTRSQAALWMAEYYANEGSSATPSPTPSPSAIPDGGTGGQPAETIQVTDIAGHPAERLLVKFLEAGGAKPDSDGRFKPEEMLTRGEFLKWASSYDPRGIQPGKPSAPSFPDVPSEHPQFGLAEGLKAAGRITPLPDGTLQLDRDLTREELCLLWGWFSKNESVMEKKLDFSDVFLNNYTDGKAIGEPYRYAVDYYLSHNNNIYKGTFGRTSKLNPQAPVTRGEAAAWIVSYYESTESN</sequence>
<evidence type="ECO:0000313" key="4">
    <source>
        <dbReference type="Proteomes" id="UP001305702"/>
    </source>
</evidence>
<protein>
    <submittedName>
        <fullName evidence="3">S-layer homology domain-containing protein</fullName>
    </submittedName>
</protein>
<dbReference type="PROSITE" id="PS51272">
    <property type="entry name" value="SLH"/>
    <property type="match status" value="2"/>
</dbReference>
<dbReference type="Proteomes" id="UP001305702">
    <property type="component" value="Chromosome"/>
</dbReference>
<gene>
    <name evidence="3" type="ORF">MJA45_19795</name>
</gene>
<keyword evidence="4" id="KW-1185">Reference proteome</keyword>
<dbReference type="RefSeq" id="WP_315603628.1">
    <property type="nucleotide sequence ID" value="NZ_CP130318.1"/>
</dbReference>